<dbReference type="SMART" id="SM00631">
    <property type="entry name" value="Zn_pept"/>
    <property type="match status" value="1"/>
</dbReference>
<dbReference type="InterPro" id="IPR000834">
    <property type="entry name" value="Peptidase_M14"/>
</dbReference>
<organism evidence="11 12">
    <name type="scientific">Nocardioides lentus</name>
    <dbReference type="NCBI Taxonomy" id="338077"/>
    <lineage>
        <taxon>Bacteria</taxon>
        <taxon>Bacillati</taxon>
        <taxon>Actinomycetota</taxon>
        <taxon>Actinomycetes</taxon>
        <taxon>Propionibacteriales</taxon>
        <taxon>Nocardioidaceae</taxon>
        <taxon>Nocardioides</taxon>
    </lineage>
</organism>
<name>A0ABN2P3B0_9ACTN</name>
<sequence>MSITPARRTPPARRARRVLAPVLGLASLALVAGASTAPTAVAAPDGDGAALKDLPAYSPRLDERQPSDRRFTTARESCSDAPRELPVNEFTDHRELGVELDRIERVSEGRVDVEEIGRSNRGREIWSARVGTGDTVVMLVSEIHGNEKVGTEAVLDLLEWVGTRETAKAKRWRDELTIVAVPKMNPDGAELDRRGNDQTWSEVTARFPQLRGSEEAWNYYDTPRTGDDYAAAPGFDTNRDFNPDLDYFPRAEDFPGSSEETGWYITPEARTVRDLYRGLTAEFGEVDTYVDLHHQGACYVMPDDPDEFVTMSISGQFVADPATKPEYAEYAADYDLDYSKRLNVAVNRSLQAAAADRPLFGNITLYPQDIDLPGTALGSFALNGSGAVLFEIRGQTQTLGQRYRAVLTRAAYLGLDGMLSSIASGQVDRLDPAEYDAIPPRGPSIGSARAADEDARVLRQQQRD</sequence>
<proteinExistence type="inferred from homology"/>
<evidence type="ECO:0000256" key="6">
    <source>
        <dbReference type="ARBA" id="ARBA00023049"/>
    </source>
</evidence>
<protein>
    <recommendedName>
        <fullName evidence="10">Peptidase M14 domain-containing protein</fullName>
    </recommendedName>
</protein>
<evidence type="ECO:0000259" key="10">
    <source>
        <dbReference type="PROSITE" id="PS52035"/>
    </source>
</evidence>
<comment type="caution">
    <text evidence="11">The sequence shown here is derived from an EMBL/GenBank/DDBJ whole genome shotgun (WGS) entry which is preliminary data.</text>
</comment>
<dbReference type="EMBL" id="BAAAMY010000002">
    <property type="protein sequence ID" value="GAA1910361.1"/>
    <property type="molecule type" value="Genomic_DNA"/>
</dbReference>
<evidence type="ECO:0000256" key="9">
    <source>
        <dbReference type="SAM" id="SignalP"/>
    </source>
</evidence>
<keyword evidence="9" id="KW-0732">Signal</keyword>
<feature type="chain" id="PRO_5046220395" description="Peptidase M14 domain-containing protein" evidence="9">
    <location>
        <begin position="43"/>
        <end position="464"/>
    </location>
</feature>
<comment type="caution">
    <text evidence="7">Lacks conserved residue(s) required for the propagation of feature annotation.</text>
</comment>
<keyword evidence="3" id="KW-0645">Protease</keyword>
<dbReference type="Proteomes" id="UP001501612">
    <property type="component" value="Unassembled WGS sequence"/>
</dbReference>
<reference evidence="11 12" key="1">
    <citation type="journal article" date="2019" name="Int. J. Syst. Evol. Microbiol.">
        <title>The Global Catalogue of Microorganisms (GCM) 10K type strain sequencing project: providing services to taxonomists for standard genome sequencing and annotation.</title>
        <authorList>
            <consortium name="The Broad Institute Genomics Platform"/>
            <consortium name="The Broad Institute Genome Sequencing Center for Infectious Disease"/>
            <person name="Wu L."/>
            <person name="Ma J."/>
        </authorList>
    </citation>
    <scope>NUCLEOTIDE SEQUENCE [LARGE SCALE GENOMIC DNA]</scope>
    <source>
        <strain evidence="11 12">JCM 14046</strain>
    </source>
</reference>
<dbReference type="PROSITE" id="PS52035">
    <property type="entry name" value="PEPTIDASE_M14"/>
    <property type="match status" value="1"/>
</dbReference>
<evidence type="ECO:0000256" key="2">
    <source>
        <dbReference type="ARBA" id="ARBA00005988"/>
    </source>
</evidence>
<feature type="compositionally biased region" description="Basic and acidic residues" evidence="8">
    <location>
        <begin position="450"/>
        <end position="464"/>
    </location>
</feature>
<accession>A0ABN2P3B0</accession>
<evidence type="ECO:0000256" key="7">
    <source>
        <dbReference type="PROSITE-ProRule" id="PRU01379"/>
    </source>
</evidence>
<gene>
    <name evidence="11" type="ORF">GCM10009737_09710</name>
</gene>
<dbReference type="Gene3D" id="3.40.630.10">
    <property type="entry name" value="Zn peptidases"/>
    <property type="match status" value="1"/>
</dbReference>
<evidence type="ECO:0000256" key="3">
    <source>
        <dbReference type="ARBA" id="ARBA00022670"/>
    </source>
</evidence>
<feature type="signal peptide" evidence="9">
    <location>
        <begin position="1"/>
        <end position="42"/>
    </location>
</feature>
<keyword evidence="4" id="KW-0378">Hydrolase</keyword>
<dbReference type="SUPFAM" id="SSF53187">
    <property type="entry name" value="Zn-dependent exopeptidases"/>
    <property type="match status" value="1"/>
</dbReference>
<dbReference type="PANTHER" id="PTHR11705:SF143">
    <property type="entry name" value="SLL0236 PROTEIN"/>
    <property type="match status" value="1"/>
</dbReference>
<dbReference type="PANTHER" id="PTHR11705">
    <property type="entry name" value="PROTEASE FAMILY M14 CARBOXYPEPTIDASE A,B"/>
    <property type="match status" value="1"/>
</dbReference>
<comment type="similarity">
    <text evidence="2 7">Belongs to the peptidase M14 family.</text>
</comment>
<dbReference type="RefSeq" id="WP_344004513.1">
    <property type="nucleotide sequence ID" value="NZ_BAAAMY010000002.1"/>
</dbReference>
<dbReference type="Pfam" id="PF00246">
    <property type="entry name" value="Peptidase_M14"/>
    <property type="match status" value="1"/>
</dbReference>
<evidence type="ECO:0000313" key="11">
    <source>
        <dbReference type="EMBL" id="GAA1910361.1"/>
    </source>
</evidence>
<evidence type="ECO:0000313" key="12">
    <source>
        <dbReference type="Proteomes" id="UP001501612"/>
    </source>
</evidence>
<comment type="cofactor">
    <cofactor evidence="1">
        <name>Zn(2+)</name>
        <dbReference type="ChEBI" id="CHEBI:29105"/>
    </cofactor>
</comment>
<evidence type="ECO:0000256" key="8">
    <source>
        <dbReference type="SAM" id="MobiDB-lite"/>
    </source>
</evidence>
<evidence type="ECO:0000256" key="1">
    <source>
        <dbReference type="ARBA" id="ARBA00001947"/>
    </source>
</evidence>
<feature type="region of interest" description="Disordered" evidence="8">
    <location>
        <begin position="433"/>
        <end position="464"/>
    </location>
</feature>
<feature type="domain" description="Peptidase M14" evidence="10">
    <location>
        <begin position="89"/>
        <end position="464"/>
    </location>
</feature>
<keyword evidence="5" id="KW-0862">Zinc</keyword>
<evidence type="ECO:0000256" key="5">
    <source>
        <dbReference type="ARBA" id="ARBA00022833"/>
    </source>
</evidence>
<keyword evidence="6" id="KW-0482">Metalloprotease</keyword>
<keyword evidence="12" id="KW-1185">Reference proteome</keyword>
<evidence type="ECO:0000256" key="4">
    <source>
        <dbReference type="ARBA" id="ARBA00022801"/>
    </source>
</evidence>